<sequence>MIVLGLSADLPQNDSSDVDERLNAQHTGNLLDSTGVRSFVHRKEQEFGRRSPNDIKRKSPPCVSDMETMEKKPRIRTPPQERDRRTNSPSTSSAIIRPTNDLGSHAFITTARRAQMPSSTNMLTAPPTQ</sequence>
<evidence type="ECO:0000313" key="2">
    <source>
        <dbReference type="EMBL" id="VDM17374.1"/>
    </source>
</evidence>
<name>A0A3P7ELC2_WUCBA</name>
<feature type="compositionally biased region" description="Polar residues" evidence="1">
    <location>
        <begin position="116"/>
        <end position="129"/>
    </location>
</feature>
<dbReference type="AlphaFoldDB" id="A0A3P7ELC2"/>
<keyword evidence="3" id="KW-1185">Reference proteome</keyword>
<feature type="non-terminal residue" evidence="2">
    <location>
        <position position="129"/>
    </location>
</feature>
<dbReference type="InParanoid" id="A0A3P7ELC2"/>
<reference evidence="2 3" key="1">
    <citation type="submission" date="2018-11" db="EMBL/GenBank/DDBJ databases">
        <authorList>
            <consortium name="Pathogen Informatics"/>
        </authorList>
    </citation>
    <scope>NUCLEOTIDE SEQUENCE [LARGE SCALE GENOMIC DNA]</scope>
</reference>
<dbReference type="EMBL" id="UYWW01010044">
    <property type="protein sequence ID" value="VDM17374.1"/>
    <property type="molecule type" value="Genomic_DNA"/>
</dbReference>
<feature type="compositionally biased region" description="Basic and acidic residues" evidence="1">
    <location>
        <begin position="41"/>
        <end position="57"/>
    </location>
</feature>
<organism evidence="2 3">
    <name type="scientific">Wuchereria bancrofti</name>
    <dbReference type="NCBI Taxonomy" id="6293"/>
    <lineage>
        <taxon>Eukaryota</taxon>
        <taxon>Metazoa</taxon>
        <taxon>Ecdysozoa</taxon>
        <taxon>Nematoda</taxon>
        <taxon>Chromadorea</taxon>
        <taxon>Rhabditida</taxon>
        <taxon>Spirurina</taxon>
        <taxon>Spiruromorpha</taxon>
        <taxon>Filarioidea</taxon>
        <taxon>Onchocercidae</taxon>
        <taxon>Wuchereria</taxon>
    </lineage>
</organism>
<accession>A0A3P7ELC2</accession>
<protein>
    <submittedName>
        <fullName evidence="2">Uncharacterized protein</fullName>
    </submittedName>
</protein>
<evidence type="ECO:0000313" key="3">
    <source>
        <dbReference type="Proteomes" id="UP000270924"/>
    </source>
</evidence>
<proteinExistence type="predicted"/>
<gene>
    <name evidence="2" type="ORF">WBA_LOCUS9711</name>
</gene>
<feature type="region of interest" description="Disordered" evidence="1">
    <location>
        <begin position="1"/>
        <end position="129"/>
    </location>
</feature>
<dbReference type="Proteomes" id="UP000270924">
    <property type="component" value="Unassembled WGS sequence"/>
</dbReference>
<feature type="compositionally biased region" description="Polar residues" evidence="1">
    <location>
        <begin position="24"/>
        <end position="36"/>
    </location>
</feature>
<evidence type="ECO:0000256" key="1">
    <source>
        <dbReference type="SAM" id="MobiDB-lite"/>
    </source>
</evidence>